<accession>A0A1Q9DHA6</accession>
<dbReference type="AlphaFoldDB" id="A0A1Q9DHA6"/>
<feature type="compositionally biased region" description="Basic and acidic residues" evidence="1">
    <location>
        <begin position="124"/>
        <end position="146"/>
    </location>
</feature>
<reference evidence="2 3" key="1">
    <citation type="submission" date="2016-02" db="EMBL/GenBank/DDBJ databases">
        <title>Genome analysis of coral dinoflagellate symbionts highlights evolutionary adaptations to a symbiotic lifestyle.</title>
        <authorList>
            <person name="Aranda M."/>
            <person name="Li Y."/>
            <person name="Liew Y.J."/>
            <person name="Baumgarten S."/>
            <person name="Simakov O."/>
            <person name="Wilson M."/>
            <person name="Piel J."/>
            <person name="Ashoor H."/>
            <person name="Bougouffa S."/>
            <person name="Bajic V.B."/>
            <person name="Ryu T."/>
            <person name="Ravasi T."/>
            <person name="Bayer T."/>
            <person name="Micklem G."/>
            <person name="Kim H."/>
            <person name="Bhak J."/>
            <person name="Lajeunesse T.C."/>
            <person name="Voolstra C.R."/>
        </authorList>
    </citation>
    <scope>NUCLEOTIDE SEQUENCE [LARGE SCALE GENOMIC DNA]</scope>
    <source>
        <strain evidence="2 3">CCMP2467</strain>
    </source>
</reference>
<name>A0A1Q9DHA6_SYMMI</name>
<organism evidence="2 3">
    <name type="scientific">Symbiodinium microadriaticum</name>
    <name type="common">Dinoflagellate</name>
    <name type="synonym">Zooxanthella microadriatica</name>
    <dbReference type="NCBI Taxonomy" id="2951"/>
    <lineage>
        <taxon>Eukaryota</taxon>
        <taxon>Sar</taxon>
        <taxon>Alveolata</taxon>
        <taxon>Dinophyceae</taxon>
        <taxon>Suessiales</taxon>
        <taxon>Symbiodiniaceae</taxon>
        <taxon>Symbiodinium</taxon>
    </lineage>
</organism>
<dbReference type="Proteomes" id="UP000186817">
    <property type="component" value="Unassembled WGS sequence"/>
</dbReference>
<comment type="caution">
    <text evidence="2">The sequence shown here is derived from an EMBL/GenBank/DDBJ whole genome shotgun (WGS) entry which is preliminary data.</text>
</comment>
<feature type="region of interest" description="Disordered" evidence="1">
    <location>
        <begin position="121"/>
        <end position="189"/>
    </location>
</feature>
<evidence type="ECO:0000313" key="2">
    <source>
        <dbReference type="EMBL" id="OLP94556.1"/>
    </source>
</evidence>
<feature type="region of interest" description="Disordered" evidence="1">
    <location>
        <begin position="87"/>
        <end position="106"/>
    </location>
</feature>
<proteinExistence type="predicted"/>
<keyword evidence="3" id="KW-1185">Reference proteome</keyword>
<feature type="compositionally biased region" description="Basic and acidic residues" evidence="1">
    <location>
        <begin position="87"/>
        <end position="96"/>
    </location>
</feature>
<evidence type="ECO:0000256" key="1">
    <source>
        <dbReference type="SAM" id="MobiDB-lite"/>
    </source>
</evidence>
<dbReference type="EMBL" id="LSRX01000538">
    <property type="protein sequence ID" value="OLP94556.1"/>
    <property type="molecule type" value="Genomic_DNA"/>
</dbReference>
<evidence type="ECO:0000313" key="3">
    <source>
        <dbReference type="Proteomes" id="UP000186817"/>
    </source>
</evidence>
<protein>
    <submittedName>
        <fullName evidence="2">Uncharacterized protein</fullName>
    </submittedName>
</protein>
<dbReference type="OrthoDB" id="422155at2759"/>
<gene>
    <name evidence="2" type="ORF">AK812_SmicGene23468</name>
</gene>
<sequence>MMAPAREVVAPPPVASTTEAACAERATSVLLDAPDFRSAVLRDWRGLVRGGKYNEALRTYCAVCGQYVHMIGPGLKQHLRLAHPNEYARHQDEAESRPPSMDVPMEEQAALAQAEYAEVFGSGSKEKEKDKDKEKNDPWLDQERKPKYSRGAGKAGKGGSWNAASSWDPKGSWGQQAGRQKWGDQGQNEGTLDAQTQHLIQAMVRLSLRHEQELGMIRAETGFMLFLDTPMHHPMSFLPKLQEIAADWTEKNAAGLVKTGLKVMLMMALVKELQTRLEAFREEPEKITRAEATSWISQGATEMDPVWHYFVWNPKTKQQERSDQQPVATSVLLASLDILFKNLAAPGVLQRFRSTKGLEGNFDSVEVVPFLLWIGLRSNQAHLCYQAFMQLAGSAVTKLLGLRIRPERLARQPAAKKVEECFKAVSYCDWSNRS</sequence>